<dbReference type="Proteomes" id="UP000230882">
    <property type="component" value="Unassembled WGS sequence"/>
</dbReference>
<dbReference type="EMBL" id="PFAU01000019">
    <property type="protein sequence ID" value="PIR91246.1"/>
    <property type="molecule type" value="Genomic_DNA"/>
</dbReference>
<protein>
    <submittedName>
        <fullName evidence="2">Uncharacterized protein</fullName>
    </submittedName>
</protein>
<dbReference type="AlphaFoldDB" id="A0A2H0UWM3"/>
<evidence type="ECO:0000313" key="2">
    <source>
        <dbReference type="EMBL" id="PIR91246.1"/>
    </source>
</evidence>
<gene>
    <name evidence="2" type="ORF">COU02_00810</name>
</gene>
<evidence type="ECO:0000313" key="3">
    <source>
        <dbReference type="Proteomes" id="UP000230882"/>
    </source>
</evidence>
<proteinExistence type="predicted"/>
<feature type="transmembrane region" description="Helical" evidence="1">
    <location>
        <begin position="58"/>
        <end position="77"/>
    </location>
</feature>
<name>A0A2H0UWM3_9BACT</name>
<keyword evidence="1" id="KW-0812">Transmembrane</keyword>
<organism evidence="2 3">
    <name type="scientific">bacterium (Candidatus Gribaldobacteria) CG10_big_fil_rev_8_21_14_0_10_37_46</name>
    <dbReference type="NCBI Taxonomy" id="2014276"/>
    <lineage>
        <taxon>Bacteria</taxon>
        <taxon>Candidatus Gribaldobacteria</taxon>
    </lineage>
</organism>
<feature type="transmembrane region" description="Helical" evidence="1">
    <location>
        <begin position="132"/>
        <end position="152"/>
    </location>
</feature>
<accession>A0A2H0UWM3</accession>
<sequence length="153" mass="17479">MLITTHLLTGAAIGQASDSILPAFFISYISHFFLDMLPHWEATLLGGKQKLTYSRIQIIITAIDGIIGTILVILIVFKSDNIWPIIAGATGAILPDVFDNIPLWMQFFRQTKPFSYLWEFHRDIHFPLQPKYWYWGLPLTIIITGGLLWYLLG</sequence>
<reference evidence="3" key="1">
    <citation type="submission" date="2017-09" db="EMBL/GenBank/DDBJ databases">
        <title>Depth-based differentiation of microbial function through sediment-hosted aquifers and enrichment of novel symbionts in the deep terrestrial subsurface.</title>
        <authorList>
            <person name="Probst A.J."/>
            <person name="Ladd B."/>
            <person name="Jarett J.K."/>
            <person name="Geller-Mcgrath D.E."/>
            <person name="Sieber C.M.K."/>
            <person name="Emerson J.B."/>
            <person name="Anantharaman K."/>
            <person name="Thomas B.C."/>
            <person name="Malmstrom R."/>
            <person name="Stieglmeier M."/>
            <person name="Klingl A."/>
            <person name="Woyke T."/>
            <person name="Ryan C.M."/>
            <person name="Banfield J.F."/>
        </authorList>
    </citation>
    <scope>NUCLEOTIDE SEQUENCE [LARGE SCALE GENOMIC DNA]</scope>
</reference>
<evidence type="ECO:0000256" key="1">
    <source>
        <dbReference type="SAM" id="Phobius"/>
    </source>
</evidence>
<keyword evidence="1" id="KW-1133">Transmembrane helix</keyword>
<keyword evidence="1" id="KW-0472">Membrane</keyword>
<comment type="caution">
    <text evidence="2">The sequence shown here is derived from an EMBL/GenBank/DDBJ whole genome shotgun (WGS) entry which is preliminary data.</text>
</comment>